<evidence type="ECO:0000256" key="4">
    <source>
        <dbReference type="ARBA" id="ARBA00022840"/>
    </source>
</evidence>
<dbReference type="Proteomes" id="UP001139193">
    <property type="component" value="Unassembled WGS sequence"/>
</dbReference>
<name>A0A9X1VFN6_9BACT</name>
<dbReference type="InterPro" id="IPR003593">
    <property type="entry name" value="AAA+_ATPase"/>
</dbReference>
<evidence type="ECO:0000313" key="6">
    <source>
        <dbReference type="EMBL" id="MCI1185945.1"/>
    </source>
</evidence>
<dbReference type="InterPro" id="IPR027417">
    <property type="entry name" value="P-loop_NTPase"/>
</dbReference>
<dbReference type="AlphaFoldDB" id="A0A9X1VFN6"/>
<dbReference type="PANTHER" id="PTHR43335">
    <property type="entry name" value="ABC TRANSPORTER, ATP-BINDING PROTEIN"/>
    <property type="match status" value="1"/>
</dbReference>
<reference evidence="6" key="1">
    <citation type="submission" date="2022-03" db="EMBL/GenBank/DDBJ databases">
        <title>Bacterial whole genome sequence for Hymenobacter sp. DH14.</title>
        <authorList>
            <person name="Le V."/>
        </authorList>
    </citation>
    <scope>NUCLEOTIDE SEQUENCE</scope>
    <source>
        <strain evidence="6">DH14</strain>
    </source>
</reference>
<dbReference type="InterPro" id="IPR019864">
    <property type="entry name" value="Motility-assoc_ABC_GldA"/>
</dbReference>
<dbReference type="EMBL" id="JALBGC010000001">
    <property type="protein sequence ID" value="MCI1185945.1"/>
    <property type="molecule type" value="Genomic_DNA"/>
</dbReference>
<keyword evidence="2" id="KW-0813">Transport</keyword>
<dbReference type="PROSITE" id="PS50893">
    <property type="entry name" value="ABC_TRANSPORTER_2"/>
    <property type="match status" value="1"/>
</dbReference>
<keyword evidence="7" id="KW-1185">Reference proteome</keyword>
<dbReference type="SMART" id="SM00382">
    <property type="entry name" value="AAA"/>
    <property type="match status" value="1"/>
</dbReference>
<comment type="caution">
    <text evidence="6">The sequence shown here is derived from an EMBL/GenBank/DDBJ whole genome shotgun (WGS) entry which is preliminary data.</text>
</comment>
<dbReference type="NCBIfam" id="TIGR03522">
    <property type="entry name" value="GldA_ABC_ATP"/>
    <property type="match status" value="1"/>
</dbReference>
<evidence type="ECO:0000259" key="5">
    <source>
        <dbReference type="PROSITE" id="PS50893"/>
    </source>
</evidence>
<sequence length="302" mass="32709">MVEIEHLTKTYGTQNAVDNISFTAGKGEIVGFLGPNGAGKSTTMKIATGYLPPTAGTVRVAGYDVLADSLEVRRHVGYLPEHNPLYLDMYVHEYLEFIGSVHGLRGAGLRTRVAELVRRVGLSREQNKQIGALSKGYRQRVGLAQALIHDPDVLILDEPTTGLDPNQILEIRQLIREVGEDKTVIFSTHILPEVTALCSRVLIISRGKLVADSPVAELAARAAGETVVRAEFEGAVDTAKLAKLPNVRHVELAPDGAVLLRTAPGTDVRAAVSRLAGQEGWILLGLRQEQQSLEEVFGELTK</sequence>
<dbReference type="Pfam" id="PF00005">
    <property type="entry name" value="ABC_tran"/>
    <property type="match status" value="1"/>
</dbReference>
<organism evidence="6 7">
    <name type="scientific">Hymenobacter cyanobacteriorum</name>
    <dbReference type="NCBI Taxonomy" id="2926463"/>
    <lineage>
        <taxon>Bacteria</taxon>
        <taxon>Pseudomonadati</taxon>
        <taxon>Bacteroidota</taxon>
        <taxon>Cytophagia</taxon>
        <taxon>Cytophagales</taxon>
        <taxon>Hymenobacteraceae</taxon>
        <taxon>Hymenobacter</taxon>
    </lineage>
</organism>
<keyword evidence="3" id="KW-0547">Nucleotide-binding</keyword>
<dbReference type="GO" id="GO:0005524">
    <property type="term" value="F:ATP binding"/>
    <property type="evidence" value="ECO:0007669"/>
    <property type="project" value="UniProtKB-KW"/>
</dbReference>
<keyword evidence="4 6" id="KW-0067">ATP-binding</keyword>
<comment type="similarity">
    <text evidence="1">Belongs to the ABC transporter superfamily.</text>
</comment>
<dbReference type="RefSeq" id="WP_241934235.1">
    <property type="nucleotide sequence ID" value="NZ_JALBGC010000001.1"/>
</dbReference>
<feature type="domain" description="ABC transporter" evidence="5">
    <location>
        <begin position="2"/>
        <end position="231"/>
    </location>
</feature>
<proteinExistence type="inferred from homology"/>
<dbReference type="SUPFAM" id="SSF52540">
    <property type="entry name" value="P-loop containing nucleoside triphosphate hydrolases"/>
    <property type="match status" value="1"/>
</dbReference>
<dbReference type="Gene3D" id="3.40.50.300">
    <property type="entry name" value="P-loop containing nucleotide triphosphate hydrolases"/>
    <property type="match status" value="1"/>
</dbReference>
<dbReference type="GO" id="GO:0016887">
    <property type="term" value="F:ATP hydrolysis activity"/>
    <property type="evidence" value="ECO:0007669"/>
    <property type="project" value="InterPro"/>
</dbReference>
<protein>
    <submittedName>
        <fullName evidence="6">Gliding motility-associated ABC transporter ATP-binding subunit GldA</fullName>
    </submittedName>
</protein>
<evidence type="ECO:0000256" key="1">
    <source>
        <dbReference type="ARBA" id="ARBA00005417"/>
    </source>
</evidence>
<evidence type="ECO:0000256" key="2">
    <source>
        <dbReference type="ARBA" id="ARBA00022448"/>
    </source>
</evidence>
<gene>
    <name evidence="6" type="primary">gldA</name>
    <name evidence="6" type="ORF">MON38_00825</name>
</gene>
<accession>A0A9X1VFN6</accession>
<evidence type="ECO:0000313" key="7">
    <source>
        <dbReference type="Proteomes" id="UP001139193"/>
    </source>
</evidence>
<dbReference type="InterPro" id="IPR003439">
    <property type="entry name" value="ABC_transporter-like_ATP-bd"/>
</dbReference>
<dbReference type="PANTHER" id="PTHR43335:SF4">
    <property type="entry name" value="ABC TRANSPORTER, ATP-BINDING PROTEIN"/>
    <property type="match status" value="1"/>
</dbReference>
<evidence type="ECO:0000256" key="3">
    <source>
        <dbReference type="ARBA" id="ARBA00022741"/>
    </source>
</evidence>
<dbReference type="CDD" id="cd03230">
    <property type="entry name" value="ABC_DR_subfamily_A"/>
    <property type="match status" value="1"/>
</dbReference>